<dbReference type="Proteomes" id="UP000295729">
    <property type="component" value="Unassembled WGS sequence"/>
</dbReference>
<name>A0A4V3DGV5_9GAMM</name>
<proteinExistence type="predicted"/>
<dbReference type="Gene3D" id="2.60.40.10">
    <property type="entry name" value="Immunoglobulins"/>
    <property type="match status" value="1"/>
</dbReference>
<protein>
    <recommendedName>
        <fullName evidence="3">SPOR domain-containing protein</fullName>
    </recommendedName>
</protein>
<reference evidence="1 2" key="1">
    <citation type="submission" date="2019-03" db="EMBL/GenBank/DDBJ databases">
        <title>Genomic Encyclopedia of Type Strains, Phase IV (KMG-IV): sequencing the most valuable type-strain genomes for metagenomic binning, comparative biology and taxonomic classification.</title>
        <authorList>
            <person name="Goeker M."/>
        </authorList>
    </citation>
    <scope>NUCLEOTIDE SEQUENCE [LARGE SCALE GENOMIC DNA]</scope>
    <source>
        <strain evidence="1 2">DSM 5604</strain>
    </source>
</reference>
<dbReference type="InterPro" id="IPR013783">
    <property type="entry name" value="Ig-like_fold"/>
</dbReference>
<evidence type="ECO:0000313" key="1">
    <source>
        <dbReference type="EMBL" id="TDR15751.1"/>
    </source>
</evidence>
<accession>A0A4V3DGV5</accession>
<gene>
    <name evidence="1" type="ORF">C8D85_1125</name>
</gene>
<sequence>MANEAYERLKAKYQALQNGQLELPSLSASTATTANQRSISNLTAIPSGEELILEIQLGKLVLGQVFGFKTDQGVKLSLSDMSSAFDFVIESDIENNSASGWVHNPNNTFELQRTDNGDWSVLNRGSTTVYPNQTIQLEDDFYVDLALYQTWFDLNFDVNYSTLVVETKSNTPLPIEQKLAREQRSKDIYQTSNTARAPLLKHDYQPVSKPLIDMQGSVNVRDSNTSHSLSVLGTNDIAYFNTQYYFAIDENNDIDSAHLSGSRYSLDNNLLGPLKASTVEFGDIRPTQINTLESNNLSIGARVSNKSLTYNGGNSVNLIGSIQAGWDIEVYRNQLLINSQINVSDGQYEFQNIPLVFGYNEIELVFYGPQGQVNRETRDYYVSSTGQSEGEFIYDISLINEGERLIDQNLLNNNEDNGLSTLIRVDYGITDWWSVNLGSQLYHQQGVSSFDKRALGTEVSLFGSALLSLDTIEEDNGDYDRRYQIDTSLLDQSISFTTRDYQATDQDGDIDSFESQELRLSGSLPSLKLSYQQSFEQIKASDNEEYVRLINQLGANIKNSYLSNRITWSSRDDAETVGDWQIQRYLNEYFVRLGNNYSVSPEFDINSFFAEISGEIENDVTGRIRFLHDFETQSSETALITSWQPNEFSITSNLIYNERTGWRASLLGRVGIGLSQDNNAFFTNKSLSSQSTLSARVFFDKNNNGRFDKGDSPLENVEVETTQNRRRATTNSQGVAILTSLPSYQKTDIKIDLSKQEEGFLIRADEGVSIAPRPGALQTIDIPVVQSLEIEGYAQELQRNGDLINKARVPILLKDLSGKTIKEVTSEFDGYFLITEIVPQPYTLEIDPAYLRDFSYQLSTSITLNGTETGVLDNQNLTLRKAFELNGFSAELASFSHIESLRGYWKILTHRFPNLIQRRYFYSKTESGYQLYVGFDEEPKQANSICAELTAGKVTCSVKAITRR</sequence>
<dbReference type="AlphaFoldDB" id="A0A4V3DGV5"/>
<dbReference type="EMBL" id="SNZA01000001">
    <property type="protein sequence ID" value="TDR15751.1"/>
    <property type="molecule type" value="Genomic_DNA"/>
</dbReference>
<organism evidence="1 2">
    <name type="scientific">Marinomonas communis</name>
    <dbReference type="NCBI Taxonomy" id="28254"/>
    <lineage>
        <taxon>Bacteria</taxon>
        <taxon>Pseudomonadati</taxon>
        <taxon>Pseudomonadota</taxon>
        <taxon>Gammaproteobacteria</taxon>
        <taxon>Oceanospirillales</taxon>
        <taxon>Oceanospirillaceae</taxon>
        <taxon>Marinomonas</taxon>
    </lineage>
</organism>
<evidence type="ECO:0000313" key="2">
    <source>
        <dbReference type="Proteomes" id="UP000295729"/>
    </source>
</evidence>
<evidence type="ECO:0008006" key="3">
    <source>
        <dbReference type="Google" id="ProtNLM"/>
    </source>
</evidence>
<keyword evidence="2" id="KW-1185">Reference proteome</keyword>
<comment type="caution">
    <text evidence="1">The sequence shown here is derived from an EMBL/GenBank/DDBJ whole genome shotgun (WGS) entry which is preliminary data.</text>
</comment>